<evidence type="ECO:0000313" key="3">
    <source>
        <dbReference type="Proteomes" id="UP000054166"/>
    </source>
</evidence>
<dbReference type="Proteomes" id="UP000054166">
    <property type="component" value="Unassembled WGS sequence"/>
</dbReference>
<gene>
    <name evidence="2" type="ORF">PILCRDRAFT_16632</name>
</gene>
<dbReference type="EMBL" id="KN833194">
    <property type="protein sequence ID" value="KIM71883.1"/>
    <property type="molecule type" value="Genomic_DNA"/>
</dbReference>
<sequence>MFAATTPTKNIVVHELSPTLSSSSSSSEPPPPPPPSPSPSPPACDSSSRNSEPVNNSEDTEAAVPEHLRACTDEELMVQAEATISALQVEYKHAQQLRLDRLAAAESLAAHMELTSVHISTVKERLSRFRHESGRHLAHPYRLPEREVLLSSAQLEVTKNVSVAS</sequence>
<evidence type="ECO:0000313" key="2">
    <source>
        <dbReference type="EMBL" id="KIM71883.1"/>
    </source>
</evidence>
<organism evidence="2 3">
    <name type="scientific">Piloderma croceum (strain F 1598)</name>
    <dbReference type="NCBI Taxonomy" id="765440"/>
    <lineage>
        <taxon>Eukaryota</taxon>
        <taxon>Fungi</taxon>
        <taxon>Dikarya</taxon>
        <taxon>Basidiomycota</taxon>
        <taxon>Agaricomycotina</taxon>
        <taxon>Agaricomycetes</taxon>
        <taxon>Agaricomycetidae</taxon>
        <taxon>Atheliales</taxon>
        <taxon>Atheliaceae</taxon>
        <taxon>Piloderma</taxon>
    </lineage>
</organism>
<accession>A0A0C3ADK2</accession>
<reference evidence="3" key="2">
    <citation type="submission" date="2015-01" db="EMBL/GenBank/DDBJ databases">
        <title>Evolutionary Origins and Diversification of the Mycorrhizal Mutualists.</title>
        <authorList>
            <consortium name="DOE Joint Genome Institute"/>
            <consortium name="Mycorrhizal Genomics Consortium"/>
            <person name="Kohler A."/>
            <person name="Kuo A."/>
            <person name="Nagy L.G."/>
            <person name="Floudas D."/>
            <person name="Copeland A."/>
            <person name="Barry K.W."/>
            <person name="Cichocki N."/>
            <person name="Veneault-Fourrey C."/>
            <person name="LaButti K."/>
            <person name="Lindquist E.A."/>
            <person name="Lipzen A."/>
            <person name="Lundell T."/>
            <person name="Morin E."/>
            <person name="Murat C."/>
            <person name="Riley R."/>
            <person name="Ohm R."/>
            <person name="Sun H."/>
            <person name="Tunlid A."/>
            <person name="Henrissat B."/>
            <person name="Grigoriev I.V."/>
            <person name="Hibbett D.S."/>
            <person name="Martin F."/>
        </authorList>
    </citation>
    <scope>NUCLEOTIDE SEQUENCE [LARGE SCALE GENOMIC DNA]</scope>
    <source>
        <strain evidence="3">F 1598</strain>
    </source>
</reference>
<protein>
    <submittedName>
        <fullName evidence="2">Uncharacterized protein</fullName>
    </submittedName>
</protein>
<reference evidence="2 3" key="1">
    <citation type="submission" date="2014-04" db="EMBL/GenBank/DDBJ databases">
        <authorList>
            <consortium name="DOE Joint Genome Institute"/>
            <person name="Kuo A."/>
            <person name="Tarkka M."/>
            <person name="Buscot F."/>
            <person name="Kohler A."/>
            <person name="Nagy L.G."/>
            <person name="Floudas D."/>
            <person name="Copeland A."/>
            <person name="Barry K.W."/>
            <person name="Cichocki N."/>
            <person name="Veneault-Fourrey C."/>
            <person name="LaButti K."/>
            <person name="Lindquist E.A."/>
            <person name="Lipzen A."/>
            <person name="Lundell T."/>
            <person name="Morin E."/>
            <person name="Murat C."/>
            <person name="Sun H."/>
            <person name="Tunlid A."/>
            <person name="Henrissat B."/>
            <person name="Grigoriev I.V."/>
            <person name="Hibbett D.S."/>
            <person name="Martin F."/>
            <person name="Nordberg H.P."/>
            <person name="Cantor M.N."/>
            <person name="Hua S.X."/>
        </authorList>
    </citation>
    <scope>NUCLEOTIDE SEQUENCE [LARGE SCALE GENOMIC DNA]</scope>
    <source>
        <strain evidence="2 3">F 1598</strain>
    </source>
</reference>
<dbReference type="InParanoid" id="A0A0C3ADK2"/>
<evidence type="ECO:0000256" key="1">
    <source>
        <dbReference type="SAM" id="MobiDB-lite"/>
    </source>
</evidence>
<feature type="compositionally biased region" description="Pro residues" evidence="1">
    <location>
        <begin position="28"/>
        <end position="42"/>
    </location>
</feature>
<dbReference type="AlphaFoldDB" id="A0A0C3ADK2"/>
<dbReference type="HOGENOM" id="CLU_1611430_0_0_1"/>
<name>A0A0C3ADK2_PILCF</name>
<feature type="compositionally biased region" description="Low complexity" evidence="1">
    <location>
        <begin position="17"/>
        <end position="27"/>
    </location>
</feature>
<proteinExistence type="predicted"/>
<feature type="region of interest" description="Disordered" evidence="1">
    <location>
        <begin position="1"/>
        <end position="68"/>
    </location>
</feature>
<keyword evidence="3" id="KW-1185">Reference proteome</keyword>